<dbReference type="SUPFAM" id="SSF46689">
    <property type="entry name" value="Homeodomain-like"/>
    <property type="match status" value="2"/>
</dbReference>
<comment type="caution">
    <text evidence="5">The sequence shown here is derived from an EMBL/GenBank/DDBJ whole genome shotgun (WGS) entry which is preliminary data.</text>
</comment>
<dbReference type="SMART" id="SM00342">
    <property type="entry name" value="HTH_ARAC"/>
    <property type="match status" value="1"/>
</dbReference>
<keyword evidence="3" id="KW-0804">Transcription</keyword>
<dbReference type="InterPro" id="IPR020449">
    <property type="entry name" value="Tscrpt_reg_AraC-type_HTH"/>
</dbReference>
<evidence type="ECO:0000313" key="6">
    <source>
        <dbReference type="EMBL" id="MBP3963619.1"/>
    </source>
</evidence>
<dbReference type="PROSITE" id="PS01124">
    <property type="entry name" value="HTH_ARAC_FAMILY_2"/>
    <property type="match status" value="1"/>
</dbReference>
<evidence type="ECO:0000313" key="7">
    <source>
        <dbReference type="Proteomes" id="UP000673394"/>
    </source>
</evidence>
<keyword evidence="1" id="KW-0805">Transcription regulation</keyword>
<evidence type="ECO:0000259" key="4">
    <source>
        <dbReference type="PROSITE" id="PS01124"/>
    </source>
</evidence>
<dbReference type="EMBL" id="JAGKSP010000001">
    <property type="protein sequence ID" value="MBP3961710.1"/>
    <property type="molecule type" value="Genomic_DNA"/>
</dbReference>
<evidence type="ECO:0000256" key="3">
    <source>
        <dbReference type="ARBA" id="ARBA00023163"/>
    </source>
</evidence>
<accession>A0ABS5C787</accession>
<dbReference type="InterPro" id="IPR018062">
    <property type="entry name" value="HTH_AraC-typ_CS"/>
</dbReference>
<dbReference type="RefSeq" id="WP_210655310.1">
    <property type="nucleotide sequence ID" value="NZ_JAGKSP010000001.1"/>
</dbReference>
<dbReference type="InterPro" id="IPR013096">
    <property type="entry name" value="Cupin_2"/>
</dbReference>
<keyword evidence="2" id="KW-0238">DNA-binding</keyword>
<dbReference type="Proteomes" id="UP000673394">
    <property type="component" value="Unassembled WGS sequence"/>
</dbReference>
<sequence>MAKIRNDAVRWEINDHAANRRVDFPELMMLGYDRFQEASPLADHQHDGCYEFVYVDNGRVTWEVDGDYYPSFTGQIFHTRPGEWHRARLNFIEPCSIWWFILRDPADYPGWLSFNDEDRDQIHQALLQLPRIVSVDSRVREQFYKLRSLLEAEERSAAFRVRHHLVDILLQLLYPPAAARQLPLDLKESMLALTAQIDAAPERRWSNKELAALAGVSESHFYRLFHNLHGQSPANYMDRIRINRACELLRQPGANVTAVALDLGYKTSQHFATVFKKYIGVSPSSWRSSS</sequence>
<name>A0ABS5C787_9BACL</name>
<feature type="domain" description="HTH araC/xylS-type" evidence="4">
    <location>
        <begin position="191"/>
        <end position="289"/>
    </location>
</feature>
<evidence type="ECO:0000313" key="5">
    <source>
        <dbReference type="EMBL" id="MBP3961710.1"/>
    </source>
</evidence>
<dbReference type="PROSITE" id="PS00041">
    <property type="entry name" value="HTH_ARAC_FAMILY_1"/>
    <property type="match status" value="1"/>
</dbReference>
<protein>
    <submittedName>
        <fullName evidence="5">AraC family transcriptional regulator</fullName>
    </submittedName>
</protein>
<dbReference type="InterPro" id="IPR050204">
    <property type="entry name" value="AraC_XylS_family_regulators"/>
</dbReference>
<dbReference type="InterPro" id="IPR011051">
    <property type="entry name" value="RmlC_Cupin_sf"/>
</dbReference>
<dbReference type="InterPro" id="IPR014710">
    <property type="entry name" value="RmlC-like_jellyroll"/>
</dbReference>
<dbReference type="PANTHER" id="PTHR46796">
    <property type="entry name" value="HTH-TYPE TRANSCRIPTIONAL ACTIVATOR RHAS-RELATED"/>
    <property type="match status" value="1"/>
</dbReference>
<gene>
    <name evidence="5" type="ORF">I8J30_03235</name>
    <name evidence="6" type="ORF">I8J30_12960</name>
</gene>
<evidence type="ECO:0000256" key="2">
    <source>
        <dbReference type="ARBA" id="ARBA00023125"/>
    </source>
</evidence>
<dbReference type="Gene3D" id="1.10.10.60">
    <property type="entry name" value="Homeodomain-like"/>
    <property type="match status" value="2"/>
</dbReference>
<dbReference type="InterPro" id="IPR009057">
    <property type="entry name" value="Homeodomain-like_sf"/>
</dbReference>
<proteinExistence type="predicted"/>
<reference evidence="5 7" key="1">
    <citation type="submission" date="2021-04" db="EMBL/GenBank/DDBJ databases">
        <title>Paenibacillus sp. DLE-14 whole genome sequence.</title>
        <authorList>
            <person name="Ham Y.J."/>
        </authorList>
    </citation>
    <scope>NUCLEOTIDE SEQUENCE [LARGE SCALE GENOMIC DNA]</scope>
    <source>
        <strain evidence="5 7">DLE-14</strain>
    </source>
</reference>
<dbReference type="Gene3D" id="2.60.120.10">
    <property type="entry name" value="Jelly Rolls"/>
    <property type="match status" value="1"/>
</dbReference>
<keyword evidence="7" id="KW-1185">Reference proteome</keyword>
<dbReference type="SUPFAM" id="SSF51182">
    <property type="entry name" value="RmlC-like cupins"/>
    <property type="match status" value="1"/>
</dbReference>
<dbReference type="PRINTS" id="PR00032">
    <property type="entry name" value="HTHARAC"/>
</dbReference>
<evidence type="ECO:0000256" key="1">
    <source>
        <dbReference type="ARBA" id="ARBA00023015"/>
    </source>
</evidence>
<dbReference type="InterPro" id="IPR018060">
    <property type="entry name" value="HTH_AraC"/>
</dbReference>
<dbReference type="EMBL" id="JAGKSP010000004">
    <property type="protein sequence ID" value="MBP3963619.1"/>
    <property type="molecule type" value="Genomic_DNA"/>
</dbReference>
<dbReference type="Pfam" id="PF07883">
    <property type="entry name" value="Cupin_2"/>
    <property type="match status" value="1"/>
</dbReference>
<organism evidence="5 7">
    <name type="scientific">Paenibacillus lignilyticus</name>
    <dbReference type="NCBI Taxonomy" id="1172615"/>
    <lineage>
        <taxon>Bacteria</taxon>
        <taxon>Bacillati</taxon>
        <taxon>Bacillota</taxon>
        <taxon>Bacilli</taxon>
        <taxon>Bacillales</taxon>
        <taxon>Paenibacillaceae</taxon>
        <taxon>Paenibacillus</taxon>
    </lineage>
</organism>
<dbReference type="Pfam" id="PF12833">
    <property type="entry name" value="HTH_18"/>
    <property type="match status" value="1"/>
</dbReference>
<dbReference type="CDD" id="cd02208">
    <property type="entry name" value="cupin_RmlC-like"/>
    <property type="match status" value="1"/>
</dbReference>